<dbReference type="InterPro" id="IPR001841">
    <property type="entry name" value="Znf_RING"/>
</dbReference>
<dbReference type="GO" id="GO:0008270">
    <property type="term" value="F:zinc ion binding"/>
    <property type="evidence" value="ECO:0007669"/>
    <property type="project" value="UniProtKB-KW"/>
</dbReference>
<dbReference type="Gene3D" id="3.30.40.10">
    <property type="entry name" value="Zinc/RING finger domain, C3HC4 (zinc finger)"/>
    <property type="match status" value="1"/>
</dbReference>
<dbReference type="PROSITE" id="PS00518">
    <property type="entry name" value="ZF_RING_1"/>
    <property type="match status" value="1"/>
</dbReference>
<dbReference type="OrthoDB" id="3625779at2759"/>
<keyword evidence="1" id="KW-0479">Metal-binding</keyword>
<evidence type="ECO:0000256" key="2">
    <source>
        <dbReference type="ARBA" id="ARBA00022771"/>
    </source>
</evidence>
<keyword evidence="7" id="KW-1185">Reference proteome</keyword>
<dbReference type="InterPro" id="IPR013083">
    <property type="entry name" value="Znf_RING/FYVE/PHD"/>
</dbReference>
<evidence type="ECO:0000256" key="3">
    <source>
        <dbReference type="ARBA" id="ARBA00022833"/>
    </source>
</evidence>
<dbReference type="EMBL" id="CP090172">
    <property type="protein sequence ID" value="UJO22440.1"/>
    <property type="molecule type" value="Genomic_DNA"/>
</dbReference>
<dbReference type="KEGG" id="ffu:CLAFUR5_12266"/>
<dbReference type="InterPro" id="IPR017907">
    <property type="entry name" value="Znf_RING_CS"/>
</dbReference>
<reference evidence="6" key="2">
    <citation type="journal article" date="2022" name="Microb. Genom.">
        <title>A chromosome-scale genome assembly of the tomato pathogen Cladosporium fulvum reveals a compartmentalized genome architecture and the presence of a dispensable chromosome.</title>
        <authorList>
            <person name="Zaccaron A.Z."/>
            <person name="Chen L.H."/>
            <person name="Samaras A."/>
            <person name="Stergiopoulos I."/>
        </authorList>
    </citation>
    <scope>NUCLEOTIDE SEQUENCE</scope>
    <source>
        <strain evidence="6">Race5_Kim</strain>
    </source>
</reference>
<evidence type="ECO:0000256" key="1">
    <source>
        <dbReference type="ARBA" id="ARBA00022723"/>
    </source>
</evidence>
<evidence type="ECO:0000259" key="5">
    <source>
        <dbReference type="PROSITE" id="PS50089"/>
    </source>
</evidence>
<dbReference type="PROSITE" id="PS50089">
    <property type="entry name" value="ZF_RING_2"/>
    <property type="match status" value="1"/>
</dbReference>
<dbReference type="Proteomes" id="UP000756132">
    <property type="component" value="Chromosome 10"/>
</dbReference>
<protein>
    <recommendedName>
        <fullName evidence="5">RING-type domain-containing protein</fullName>
    </recommendedName>
</protein>
<evidence type="ECO:0000313" key="6">
    <source>
        <dbReference type="EMBL" id="UJO22440.1"/>
    </source>
</evidence>
<dbReference type="OMA" id="RNDSAFM"/>
<proteinExistence type="predicted"/>
<keyword evidence="3" id="KW-0862">Zinc</keyword>
<sequence>MLPSRIDFLNNGLVPVQEVSTLPTDDCAICTDTFTDPISLPCKHTFCKGCITQWLNIRHKNSCPTCRTAFFTLDDADRGPVGSDRIVAMGHALGHSGLLGGNYQTFNDQMYRNDSAFMRATAQANTWLAEQNHPHAAGPAVIDTALLGHHIIAMGNLLKGYARTMGRPYSTYQSRDWRNIINVLWRVLLEREVTTVDAVVLANALKEDVRVKLVMEGLNLERYFEQSAEVESAAGDFDVLLQYVVKQSAEEFARREMRRAAVREQPTVLGKVGVWLSQYYHA</sequence>
<dbReference type="SUPFAM" id="SSF57850">
    <property type="entry name" value="RING/U-box"/>
    <property type="match status" value="1"/>
</dbReference>
<dbReference type="InterPro" id="IPR018957">
    <property type="entry name" value="Znf_C3HC4_RING-type"/>
</dbReference>
<dbReference type="SMART" id="SM00184">
    <property type="entry name" value="RING"/>
    <property type="match status" value="1"/>
</dbReference>
<organism evidence="6 7">
    <name type="scientific">Passalora fulva</name>
    <name type="common">Tomato leaf mold</name>
    <name type="synonym">Cladosporium fulvum</name>
    <dbReference type="NCBI Taxonomy" id="5499"/>
    <lineage>
        <taxon>Eukaryota</taxon>
        <taxon>Fungi</taxon>
        <taxon>Dikarya</taxon>
        <taxon>Ascomycota</taxon>
        <taxon>Pezizomycotina</taxon>
        <taxon>Dothideomycetes</taxon>
        <taxon>Dothideomycetidae</taxon>
        <taxon>Mycosphaerellales</taxon>
        <taxon>Mycosphaerellaceae</taxon>
        <taxon>Fulvia</taxon>
    </lineage>
</organism>
<evidence type="ECO:0000313" key="7">
    <source>
        <dbReference type="Proteomes" id="UP000756132"/>
    </source>
</evidence>
<dbReference type="RefSeq" id="XP_047766806.1">
    <property type="nucleotide sequence ID" value="XM_047911414.1"/>
</dbReference>
<dbReference type="Pfam" id="PF00097">
    <property type="entry name" value="zf-C3HC4"/>
    <property type="match status" value="1"/>
</dbReference>
<reference evidence="6" key="1">
    <citation type="submission" date="2021-12" db="EMBL/GenBank/DDBJ databases">
        <authorList>
            <person name="Zaccaron A."/>
            <person name="Stergiopoulos I."/>
        </authorList>
    </citation>
    <scope>NUCLEOTIDE SEQUENCE</scope>
    <source>
        <strain evidence="6">Race5_Kim</strain>
    </source>
</reference>
<feature type="domain" description="RING-type" evidence="5">
    <location>
        <begin position="27"/>
        <end position="67"/>
    </location>
</feature>
<accession>A0A9Q8PH63</accession>
<dbReference type="AlphaFoldDB" id="A0A9Q8PH63"/>
<dbReference type="PANTHER" id="PTHR23327:SF51">
    <property type="entry name" value="TRANSCRIPTIONAL REGULATOR OF YEAST FORM ADHERENCE 3"/>
    <property type="match status" value="1"/>
</dbReference>
<gene>
    <name evidence="6" type="ORF">CLAFUR5_12266</name>
</gene>
<dbReference type="PANTHER" id="PTHR23327">
    <property type="entry name" value="RING FINGER PROTEIN 127"/>
    <property type="match status" value="1"/>
</dbReference>
<dbReference type="GeneID" id="71992144"/>
<name>A0A9Q8PH63_PASFU</name>
<evidence type="ECO:0000256" key="4">
    <source>
        <dbReference type="PROSITE-ProRule" id="PRU00175"/>
    </source>
</evidence>
<keyword evidence="2 4" id="KW-0863">Zinc-finger</keyword>